<dbReference type="GO" id="GO:0030688">
    <property type="term" value="C:preribosome, small subunit precursor"/>
    <property type="evidence" value="ECO:0007669"/>
    <property type="project" value="InterPro"/>
</dbReference>
<evidence type="ECO:0000313" key="9">
    <source>
        <dbReference type="WBParaSite" id="BXY_0565300.1"/>
    </source>
</evidence>
<dbReference type="InterPro" id="IPR010301">
    <property type="entry name" value="RRP1"/>
</dbReference>
<keyword evidence="3" id="KW-0698">rRNA processing</keyword>
<feature type="coiled-coil region" evidence="5">
    <location>
        <begin position="307"/>
        <end position="334"/>
    </location>
</feature>
<protein>
    <submittedName>
        <fullName evidence="6">(pine wood nematode) hypothetical protein</fullName>
    </submittedName>
</protein>
<reference evidence="6" key="2">
    <citation type="submission" date="2020-09" db="EMBL/GenBank/DDBJ databases">
        <authorList>
            <person name="Kikuchi T."/>
        </authorList>
    </citation>
    <scope>NUCLEOTIDE SEQUENCE</scope>
    <source>
        <strain evidence="6">Ka4C1</strain>
    </source>
</reference>
<dbReference type="EMBL" id="CAJFDI010000001">
    <property type="protein sequence ID" value="CAD5209856.1"/>
    <property type="molecule type" value="Genomic_DNA"/>
</dbReference>
<keyword evidence="5" id="KW-0175">Coiled coil</keyword>
<organism evidence="7 9">
    <name type="scientific">Bursaphelenchus xylophilus</name>
    <name type="common">Pinewood nematode worm</name>
    <name type="synonym">Aphelenchoides xylophilus</name>
    <dbReference type="NCBI Taxonomy" id="6326"/>
    <lineage>
        <taxon>Eukaryota</taxon>
        <taxon>Metazoa</taxon>
        <taxon>Ecdysozoa</taxon>
        <taxon>Nematoda</taxon>
        <taxon>Chromadorea</taxon>
        <taxon>Rhabditida</taxon>
        <taxon>Tylenchina</taxon>
        <taxon>Tylenchomorpha</taxon>
        <taxon>Aphelenchoidea</taxon>
        <taxon>Aphelenchoididae</taxon>
        <taxon>Bursaphelenchus</taxon>
    </lineage>
</organism>
<dbReference type="OrthoDB" id="2019504at2759"/>
<keyword evidence="4" id="KW-0539">Nucleus</keyword>
<dbReference type="Proteomes" id="UP000659654">
    <property type="component" value="Unassembled WGS sequence"/>
</dbReference>
<dbReference type="eggNOG" id="KOG3911">
    <property type="taxonomic scope" value="Eukaryota"/>
</dbReference>
<evidence type="ECO:0000256" key="2">
    <source>
        <dbReference type="ARBA" id="ARBA00006374"/>
    </source>
</evidence>
<gene>
    <name evidence="6" type="ORF">BXYJ_LOCUS1644</name>
</gene>
<evidence type="ECO:0000313" key="8">
    <source>
        <dbReference type="Proteomes" id="UP000659654"/>
    </source>
</evidence>
<dbReference type="Pfam" id="PF05997">
    <property type="entry name" value="Nop52"/>
    <property type="match status" value="1"/>
</dbReference>
<reference evidence="9" key="1">
    <citation type="submission" date="2016-11" db="UniProtKB">
        <authorList>
            <consortium name="WormBaseParasite"/>
        </authorList>
    </citation>
    <scope>IDENTIFICATION</scope>
</reference>
<keyword evidence="8" id="KW-1185">Reference proteome</keyword>
<dbReference type="PANTHER" id="PTHR13026">
    <property type="entry name" value="NNP-1 PROTEIN NOVEL NUCLEAR PROTEIN 1 NOP52"/>
    <property type="match status" value="1"/>
</dbReference>
<dbReference type="PANTHER" id="PTHR13026:SF0">
    <property type="entry name" value="RIBOSOMAL RNA PROCESSING 1B"/>
    <property type="match status" value="1"/>
</dbReference>
<dbReference type="Proteomes" id="UP000095284">
    <property type="component" value="Unplaced"/>
</dbReference>
<proteinExistence type="inferred from homology"/>
<dbReference type="Proteomes" id="UP000582659">
    <property type="component" value="Unassembled WGS sequence"/>
</dbReference>
<dbReference type="GO" id="GO:0006364">
    <property type="term" value="P:rRNA processing"/>
    <property type="evidence" value="ECO:0007669"/>
    <property type="project" value="UniProtKB-KW"/>
</dbReference>
<evidence type="ECO:0000313" key="6">
    <source>
        <dbReference type="EMBL" id="CAD5209856.1"/>
    </source>
</evidence>
<comment type="subcellular location">
    <subcellularLocation>
        <location evidence="1">Nucleus</location>
    </subcellularLocation>
</comment>
<dbReference type="AlphaFoldDB" id="A0A1I7RY36"/>
<evidence type="ECO:0000256" key="4">
    <source>
        <dbReference type="ARBA" id="ARBA00023242"/>
    </source>
</evidence>
<evidence type="ECO:0000256" key="3">
    <source>
        <dbReference type="ARBA" id="ARBA00022552"/>
    </source>
</evidence>
<dbReference type="WBParaSite" id="BXY_0565300.1">
    <property type="protein sequence ID" value="BXY_0565300.1"/>
    <property type="gene ID" value="BXY_0565300"/>
</dbReference>
<accession>A0A1I7RY36</accession>
<name>A0A1I7RY36_BURXY</name>
<dbReference type="GO" id="GO:0005634">
    <property type="term" value="C:nucleus"/>
    <property type="evidence" value="ECO:0007669"/>
    <property type="project" value="UniProtKB-SubCell"/>
</dbReference>
<dbReference type="SMR" id="A0A1I7RY36"/>
<dbReference type="EMBL" id="CAJFCV020000001">
    <property type="protein sequence ID" value="CAG9085243.1"/>
    <property type="molecule type" value="Genomic_DNA"/>
</dbReference>
<evidence type="ECO:0000256" key="1">
    <source>
        <dbReference type="ARBA" id="ARBA00004123"/>
    </source>
</evidence>
<sequence>MDVDMEVSEIRFSENLGSCSPKLRRRALIRLREYIRNQSKVKGFTPESFDRLCRGLHYALWMQDKMLLQEEMCDEFGSLVNLFNTHQEVINYMRAMILTLSKHWLNIDKWRMDKFLLMMRRIFRAFFVYLRNKKWQKDLVESSILFMRQTVITGEDSGVNETLKMHFTTIYIEELDYAGDLSTCQVVEFIEPYVDVIKRTCSDTLLKSIYTEVFMTILEGFAAELEREKGNKKVSGDLKGVGKPIEFDYNAICELLKASVESGEMNSKKKKKLKPLISQFELAAKGESPFKDIIEPDRKDPLDNDMISRAVDQLHSLESKIKKDKKKFRKVKKQIQKQKA</sequence>
<evidence type="ECO:0000256" key="5">
    <source>
        <dbReference type="SAM" id="Coils"/>
    </source>
</evidence>
<comment type="similarity">
    <text evidence="2">Belongs to the RRP1 family.</text>
</comment>
<evidence type="ECO:0000313" key="7">
    <source>
        <dbReference type="Proteomes" id="UP000095284"/>
    </source>
</evidence>